<reference evidence="2 3" key="1">
    <citation type="submission" date="2018-08" db="EMBL/GenBank/DDBJ databases">
        <title>Lysobacter soli KCTC 22011, whole genome shotgun sequence.</title>
        <authorList>
            <person name="Zhang X."/>
            <person name="Feng G."/>
            <person name="Zhu H."/>
        </authorList>
    </citation>
    <scope>NUCLEOTIDE SEQUENCE [LARGE SCALE GENOMIC DNA]</scope>
    <source>
        <strain evidence="2 3">KCTC 22011</strain>
    </source>
</reference>
<feature type="transmembrane region" description="Helical" evidence="1">
    <location>
        <begin position="22"/>
        <end position="44"/>
    </location>
</feature>
<dbReference type="EMBL" id="QTJR01000005">
    <property type="protein sequence ID" value="RDY67369.1"/>
    <property type="molecule type" value="Genomic_DNA"/>
</dbReference>
<name>A0A3D8VDP1_9GAMM</name>
<keyword evidence="3" id="KW-1185">Reference proteome</keyword>
<proteinExistence type="predicted"/>
<protein>
    <submittedName>
        <fullName evidence="2">Iron uptake protein</fullName>
    </submittedName>
</protein>
<evidence type="ECO:0000313" key="2">
    <source>
        <dbReference type="EMBL" id="RDY67369.1"/>
    </source>
</evidence>
<evidence type="ECO:0000256" key="1">
    <source>
        <dbReference type="SAM" id="Phobius"/>
    </source>
</evidence>
<keyword evidence="1" id="KW-0812">Transmembrane</keyword>
<accession>A0A3D8VDP1</accession>
<dbReference type="RefSeq" id="WP_115842136.1">
    <property type="nucleotide sequence ID" value="NZ_CP183976.1"/>
</dbReference>
<keyword evidence="1" id="KW-1133">Transmembrane helix</keyword>
<feature type="transmembrane region" description="Helical" evidence="1">
    <location>
        <begin position="56"/>
        <end position="74"/>
    </location>
</feature>
<keyword evidence="1" id="KW-0472">Membrane</keyword>
<feature type="transmembrane region" description="Helical" evidence="1">
    <location>
        <begin position="81"/>
        <end position="104"/>
    </location>
</feature>
<gene>
    <name evidence="2" type="ORF">DX912_08815</name>
</gene>
<evidence type="ECO:0000313" key="3">
    <source>
        <dbReference type="Proteomes" id="UP000256829"/>
    </source>
</evidence>
<comment type="caution">
    <text evidence="2">The sequence shown here is derived from an EMBL/GenBank/DDBJ whole genome shotgun (WGS) entry which is preliminary data.</text>
</comment>
<dbReference type="AlphaFoldDB" id="A0A3D8VDP1"/>
<dbReference type="Proteomes" id="UP000256829">
    <property type="component" value="Unassembled WGS sequence"/>
</dbReference>
<sequence>MSGTTAASASSIAPRLRIASRVCAAVLGGYAFAWGLVALTTALLFAAQLDFHDAEFSGAVIGLVGYLVVFLSAIAARRLAVVWSVLLVGGAAMAVAASLVQSMLV</sequence>
<organism evidence="2 3">
    <name type="scientific">Lysobacter soli</name>
    <dbReference type="NCBI Taxonomy" id="453783"/>
    <lineage>
        <taxon>Bacteria</taxon>
        <taxon>Pseudomonadati</taxon>
        <taxon>Pseudomonadota</taxon>
        <taxon>Gammaproteobacteria</taxon>
        <taxon>Lysobacterales</taxon>
        <taxon>Lysobacteraceae</taxon>
        <taxon>Lysobacter</taxon>
    </lineage>
</organism>